<dbReference type="PROSITE" id="PS00889">
    <property type="entry name" value="CNMP_BINDING_2"/>
    <property type="match status" value="1"/>
</dbReference>
<dbReference type="InterPro" id="IPR019734">
    <property type="entry name" value="TPR_rpt"/>
</dbReference>
<dbReference type="InterPro" id="IPR050397">
    <property type="entry name" value="Env_Response_Regulators"/>
</dbReference>
<proteinExistence type="predicted"/>
<organism evidence="3 4">
    <name type="scientific">Treponema medium ATCC 700293</name>
    <dbReference type="NCBI Taxonomy" id="1125700"/>
    <lineage>
        <taxon>Bacteria</taxon>
        <taxon>Pseudomonadati</taxon>
        <taxon>Spirochaetota</taxon>
        <taxon>Spirochaetia</taxon>
        <taxon>Spirochaetales</taxon>
        <taxon>Treponemataceae</taxon>
        <taxon>Treponema</taxon>
    </lineage>
</organism>
<dbReference type="PANTHER" id="PTHR24567">
    <property type="entry name" value="CRP FAMILY TRANSCRIPTIONAL REGULATORY PROTEIN"/>
    <property type="match status" value="1"/>
</dbReference>
<dbReference type="InterPro" id="IPR014710">
    <property type="entry name" value="RmlC-like_jellyroll"/>
</dbReference>
<feature type="repeat" description="TPR" evidence="1">
    <location>
        <begin position="130"/>
        <end position="163"/>
    </location>
</feature>
<dbReference type="AlphaFoldDB" id="A0AA87TEU2"/>
<dbReference type="SUPFAM" id="SSF51206">
    <property type="entry name" value="cAMP-binding domain-like"/>
    <property type="match status" value="2"/>
</dbReference>
<name>A0AA87TEU2_TREMD</name>
<evidence type="ECO:0000313" key="3">
    <source>
        <dbReference type="EMBL" id="EPF28582.1"/>
    </source>
</evidence>
<dbReference type="PANTHER" id="PTHR24567:SF74">
    <property type="entry name" value="HTH-TYPE TRANSCRIPTIONAL REGULATOR ARCR"/>
    <property type="match status" value="1"/>
</dbReference>
<evidence type="ECO:0000259" key="2">
    <source>
        <dbReference type="PROSITE" id="PS50042"/>
    </source>
</evidence>
<dbReference type="CDD" id="cd00038">
    <property type="entry name" value="CAP_ED"/>
    <property type="match status" value="2"/>
</dbReference>
<feature type="domain" description="Cyclic nucleotide-binding" evidence="2">
    <location>
        <begin position="1"/>
        <end position="109"/>
    </location>
</feature>
<dbReference type="GO" id="GO:0005829">
    <property type="term" value="C:cytosol"/>
    <property type="evidence" value="ECO:0007669"/>
    <property type="project" value="TreeGrafter"/>
</dbReference>
<reference evidence="3 4" key="1">
    <citation type="submission" date="2013-04" db="EMBL/GenBank/DDBJ databases">
        <title>The Genome Sequence of Treponema medium ATCC 700293.</title>
        <authorList>
            <consortium name="The Broad Institute Genomics Platform"/>
            <person name="Earl A."/>
            <person name="Ward D."/>
            <person name="Feldgarden M."/>
            <person name="Gevers D."/>
            <person name="Leonetti C."/>
            <person name="Blanton J.M."/>
            <person name="Dewhirst F.E."/>
            <person name="Izard J."/>
            <person name="Walker B."/>
            <person name="Young S."/>
            <person name="Zeng Q."/>
            <person name="Gargeya S."/>
            <person name="Fitzgerald M."/>
            <person name="Haas B."/>
            <person name="Abouelleil A."/>
            <person name="Allen A.W."/>
            <person name="Alvarado L."/>
            <person name="Arachchi H.M."/>
            <person name="Berlin A.M."/>
            <person name="Chapman S.B."/>
            <person name="Gainer-Dewar J."/>
            <person name="Goldberg J."/>
            <person name="Griggs A."/>
            <person name="Gujja S."/>
            <person name="Hansen M."/>
            <person name="Howarth C."/>
            <person name="Imamovic A."/>
            <person name="Ireland A."/>
            <person name="Larimer J."/>
            <person name="McCowan C."/>
            <person name="Murphy C."/>
            <person name="Pearson M."/>
            <person name="Poon T.W."/>
            <person name="Priest M."/>
            <person name="Roberts A."/>
            <person name="Saif S."/>
            <person name="Shea T."/>
            <person name="Sisk P."/>
            <person name="Sykes S."/>
            <person name="Wortman J."/>
            <person name="Nusbaum C."/>
            <person name="Birren B."/>
        </authorList>
    </citation>
    <scope>NUCLEOTIDE SEQUENCE [LARGE SCALE GENOMIC DNA]</scope>
    <source>
        <strain evidence="3 4">ATCC 700293</strain>
    </source>
</reference>
<dbReference type="RefSeq" id="WP_016523420.1">
    <property type="nucleotide sequence ID" value="NZ_KE332517.1"/>
</dbReference>
<dbReference type="GO" id="GO:0003700">
    <property type="term" value="F:DNA-binding transcription factor activity"/>
    <property type="evidence" value="ECO:0007669"/>
    <property type="project" value="TreeGrafter"/>
</dbReference>
<gene>
    <name evidence="3" type="ORF">HMPREF9195_01483</name>
</gene>
<dbReference type="PROSITE" id="PS50042">
    <property type="entry name" value="CNMP_BINDING_3"/>
    <property type="match status" value="2"/>
</dbReference>
<dbReference type="EMBL" id="ATFE01000011">
    <property type="protein sequence ID" value="EPF28582.1"/>
    <property type="molecule type" value="Genomic_DNA"/>
</dbReference>
<dbReference type="Pfam" id="PF00027">
    <property type="entry name" value="cNMP_binding"/>
    <property type="match status" value="2"/>
</dbReference>
<dbReference type="InterPro" id="IPR018490">
    <property type="entry name" value="cNMP-bd_dom_sf"/>
</dbReference>
<dbReference type="SMART" id="SM00100">
    <property type="entry name" value="cNMP"/>
    <property type="match status" value="2"/>
</dbReference>
<comment type="caution">
    <text evidence="3">The sequence shown here is derived from an EMBL/GenBank/DDBJ whole genome shotgun (WGS) entry which is preliminary data.</text>
</comment>
<dbReference type="Gene3D" id="2.60.120.10">
    <property type="entry name" value="Jelly Rolls"/>
    <property type="match status" value="2"/>
</dbReference>
<dbReference type="InterPro" id="IPR018488">
    <property type="entry name" value="cNMP-bd_CS"/>
</dbReference>
<protein>
    <recommendedName>
        <fullName evidence="2">Cyclic nucleotide-binding domain-containing protein</fullName>
    </recommendedName>
</protein>
<dbReference type="Proteomes" id="UP000014634">
    <property type="component" value="Unassembled WGS sequence"/>
</dbReference>
<evidence type="ECO:0000256" key="1">
    <source>
        <dbReference type="PROSITE-ProRule" id="PRU00339"/>
    </source>
</evidence>
<sequence length="420" mass="47771">MLQLSFVNFKRGSYILIEGKADTDRFYIIQSGQVQIAKQKEVVAEEEGNLLGPGDFLGVIACMAHHSQIETAVAVSDVVLIAVHYAQFPELIEKNTPIAMKIIYAFSKKMRYLDEALTRITLKKNIETDISHLFTIGEYYLRMSKFELALYAYYHYLKEKPNGQYAETARKRFMAIKSTGVKAPIEMLEPDTKQMVRVYNRESMVFCECQSGTELYIIQKGRVKISKIVDNSEVLLAVLREGDMFGEMALLENKPRSATAITAAEECQLLAVNRQNFNQMVATQPQLIARLTTTLADRIWAMYKQLANTLIPVPLEKMYDMLSIQLEKMRIQPGAGKQHTFLFGPAELAKMCSIPKEQVAQAIAEFLMTPIVRSTDDSIIITDTLELSKQTAYFKKMQEIEQARQQARANEPTYRGKPVR</sequence>
<keyword evidence="1" id="KW-0802">TPR repeat</keyword>
<accession>A0AA87TEU2</accession>
<feature type="domain" description="Cyclic nucleotide-binding" evidence="2">
    <location>
        <begin position="199"/>
        <end position="298"/>
    </location>
</feature>
<dbReference type="InterPro" id="IPR000595">
    <property type="entry name" value="cNMP-bd_dom"/>
</dbReference>
<dbReference type="PROSITE" id="PS50005">
    <property type="entry name" value="TPR"/>
    <property type="match status" value="1"/>
</dbReference>
<evidence type="ECO:0000313" key="4">
    <source>
        <dbReference type="Proteomes" id="UP000014634"/>
    </source>
</evidence>